<dbReference type="Pfam" id="PF00535">
    <property type="entry name" value="Glycos_transf_2"/>
    <property type="match status" value="1"/>
</dbReference>
<dbReference type="PANTHER" id="PTHR43685:SF2">
    <property type="entry name" value="GLYCOSYLTRANSFERASE 2-LIKE DOMAIN-CONTAINING PROTEIN"/>
    <property type="match status" value="1"/>
</dbReference>
<dbReference type="KEGG" id="dov:DSCO28_33120"/>
<proteinExistence type="predicted"/>
<organism evidence="2 3">
    <name type="scientific">Desulfosarcina ovata subsp. sediminis</name>
    <dbReference type="NCBI Taxonomy" id="885957"/>
    <lineage>
        <taxon>Bacteria</taxon>
        <taxon>Pseudomonadati</taxon>
        <taxon>Thermodesulfobacteriota</taxon>
        <taxon>Desulfobacteria</taxon>
        <taxon>Desulfobacterales</taxon>
        <taxon>Desulfosarcinaceae</taxon>
        <taxon>Desulfosarcina</taxon>
    </lineage>
</organism>
<dbReference type="Gene3D" id="3.90.550.10">
    <property type="entry name" value="Spore Coat Polysaccharide Biosynthesis Protein SpsA, Chain A"/>
    <property type="match status" value="1"/>
</dbReference>
<feature type="domain" description="Glycosyltransferase 2-like" evidence="1">
    <location>
        <begin position="7"/>
        <end position="121"/>
    </location>
</feature>
<sequence>MVAPLVSVVICTYNRAHLLERALESVFAQSYDHLEIIVIDDGSTDNTVDVLGALGNQVKYYRQENQGVSIARNVGLNLANGDFIAFHDDDDLMAADRIRRQVDAMISIPNTALVLADRRLFENEGKLLNIKRAFKADTSQSNHHIIQNGYESILRGDVNPVPQAALFKRRDVISVGGFDPRFTHGCEDTDFFARIANLGLVVYLPKIVCFSRKGHSSLTTNQLAMHVSRCIFFAKHIRMLSKNNFGLKDNLRFRMRGSLEYVAVNKSHNNHCNKSLHAIYSAWRYRKELGVKQLYLYYLRIMAKLCIR</sequence>
<name>A0A5K7ZN51_9BACT</name>
<dbReference type="Proteomes" id="UP000425960">
    <property type="component" value="Chromosome"/>
</dbReference>
<dbReference type="EMBL" id="AP021876">
    <property type="protein sequence ID" value="BBO82746.1"/>
    <property type="molecule type" value="Genomic_DNA"/>
</dbReference>
<gene>
    <name evidence="2" type="ORF">DSCO28_33120</name>
</gene>
<evidence type="ECO:0000313" key="2">
    <source>
        <dbReference type="EMBL" id="BBO82746.1"/>
    </source>
</evidence>
<dbReference type="SUPFAM" id="SSF53448">
    <property type="entry name" value="Nucleotide-diphospho-sugar transferases"/>
    <property type="match status" value="1"/>
</dbReference>
<accession>A0A5K7ZN51</accession>
<protein>
    <recommendedName>
        <fullName evidence="1">Glycosyltransferase 2-like domain-containing protein</fullName>
    </recommendedName>
</protein>
<evidence type="ECO:0000259" key="1">
    <source>
        <dbReference type="Pfam" id="PF00535"/>
    </source>
</evidence>
<dbReference type="AlphaFoldDB" id="A0A5K7ZN51"/>
<reference evidence="2 3" key="1">
    <citation type="submission" date="2019-11" db="EMBL/GenBank/DDBJ databases">
        <title>Comparative genomics of hydrocarbon-degrading Desulfosarcina strains.</title>
        <authorList>
            <person name="Watanabe M."/>
            <person name="Kojima H."/>
            <person name="Fukui M."/>
        </authorList>
    </citation>
    <scope>NUCLEOTIDE SEQUENCE [LARGE SCALE GENOMIC DNA]</scope>
    <source>
        <strain evidence="2 3">28bB2T</strain>
    </source>
</reference>
<dbReference type="InterPro" id="IPR001173">
    <property type="entry name" value="Glyco_trans_2-like"/>
</dbReference>
<dbReference type="InterPro" id="IPR029044">
    <property type="entry name" value="Nucleotide-diphossugar_trans"/>
</dbReference>
<dbReference type="InterPro" id="IPR050834">
    <property type="entry name" value="Glycosyltransf_2"/>
</dbReference>
<evidence type="ECO:0000313" key="3">
    <source>
        <dbReference type="Proteomes" id="UP000425960"/>
    </source>
</evidence>
<dbReference type="PANTHER" id="PTHR43685">
    <property type="entry name" value="GLYCOSYLTRANSFERASE"/>
    <property type="match status" value="1"/>
</dbReference>